<evidence type="ECO:0000313" key="3">
    <source>
        <dbReference type="Proteomes" id="UP001459277"/>
    </source>
</evidence>
<evidence type="ECO:0000259" key="1">
    <source>
        <dbReference type="Pfam" id="PF13966"/>
    </source>
</evidence>
<dbReference type="EMBL" id="JAZDWU010000002">
    <property type="protein sequence ID" value="KAL0011421.1"/>
    <property type="molecule type" value="Genomic_DNA"/>
</dbReference>
<sequence>MLNILGPKQDTRHGKYLGLPSIIGRSKTEVFVEVKEKVGWKGKLLSIGGKEILIKAVAQAVPTYTMSCFLIPKGLCEEIEGMIRKFWWGQRQDESKIAWVSWEKMCKAKSNGGMGFRNLQAFNLAMLTKQGWRLLSNPDSLCAKVLKARYYPNGDVLNSKVGSNPSYTWRSIVKGLEVIRKGTRWRVGYGRLIHIWEDKWLSTPTTYKACVNALPTLLNLRKRGVNTDGMCPVCGLEFESIYHALVKCVGVKNIWDMWKECPIVIGAENMDFSNLALKMLEVGTPRDMELLVVIAWVIWHGRNLRVFESVCQEAVQELYILESQKRNRRLLNHTLNLRKIGVSKSTSNPSKKLDWGCGALDGGAYLYL</sequence>
<evidence type="ECO:0000313" key="2">
    <source>
        <dbReference type="EMBL" id="KAL0011421.1"/>
    </source>
</evidence>
<keyword evidence="3" id="KW-1185">Reference proteome</keyword>
<protein>
    <recommendedName>
        <fullName evidence="1">Reverse transcriptase zinc-binding domain-containing protein</fullName>
    </recommendedName>
</protein>
<dbReference type="PANTHER" id="PTHR33116">
    <property type="entry name" value="REVERSE TRANSCRIPTASE ZINC-BINDING DOMAIN-CONTAINING PROTEIN-RELATED-RELATED"/>
    <property type="match status" value="1"/>
</dbReference>
<dbReference type="PANTHER" id="PTHR33116:SF86">
    <property type="entry name" value="REVERSE TRANSCRIPTASE DOMAIN-CONTAINING PROTEIN"/>
    <property type="match status" value="1"/>
</dbReference>
<name>A0AAW2DRS9_9ROSI</name>
<dbReference type="AlphaFoldDB" id="A0AAW2DRS9"/>
<feature type="domain" description="Reverse transcriptase zinc-binding" evidence="1">
    <location>
        <begin position="205"/>
        <end position="255"/>
    </location>
</feature>
<dbReference type="Pfam" id="PF13966">
    <property type="entry name" value="zf-RVT"/>
    <property type="match status" value="1"/>
</dbReference>
<organism evidence="2 3">
    <name type="scientific">Lithocarpus litseifolius</name>
    <dbReference type="NCBI Taxonomy" id="425828"/>
    <lineage>
        <taxon>Eukaryota</taxon>
        <taxon>Viridiplantae</taxon>
        <taxon>Streptophyta</taxon>
        <taxon>Embryophyta</taxon>
        <taxon>Tracheophyta</taxon>
        <taxon>Spermatophyta</taxon>
        <taxon>Magnoliopsida</taxon>
        <taxon>eudicotyledons</taxon>
        <taxon>Gunneridae</taxon>
        <taxon>Pentapetalae</taxon>
        <taxon>rosids</taxon>
        <taxon>fabids</taxon>
        <taxon>Fagales</taxon>
        <taxon>Fagaceae</taxon>
        <taxon>Lithocarpus</taxon>
    </lineage>
</organism>
<comment type="caution">
    <text evidence="2">The sequence shown here is derived from an EMBL/GenBank/DDBJ whole genome shotgun (WGS) entry which is preliminary data.</text>
</comment>
<gene>
    <name evidence="2" type="ORF">SO802_006529</name>
</gene>
<proteinExistence type="predicted"/>
<dbReference type="InterPro" id="IPR026960">
    <property type="entry name" value="RVT-Znf"/>
</dbReference>
<reference evidence="2 3" key="1">
    <citation type="submission" date="2024-01" db="EMBL/GenBank/DDBJ databases">
        <title>A telomere-to-telomere, gap-free genome of sweet tea (Lithocarpus litseifolius).</title>
        <authorList>
            <person name="Zhou J."/>
        </authorList>
    </citation>
    <scope>NUCLEOTIDE SEQUENCE [LARGE SCALE GENOMIC DNA]</scope>
    <source>
        <strain evidence="2">Zhou-2022a</strain>
        <tissue evidence="2">Leaf</tissue>
    </source>
</reference>
<accession>A0AAW2DRS9</accession>
<dbReference type="Proteomes" id="UP001459277">
    <property type="component" value="Unassembled WGS sequence"/>
</dbReference>